<protein>
    <recommendedName>
        <fullName evidence="1">Superoxide dismutase [Cu-Zn]</fullName>
        <ecNumber evidence="1">1.15.1.1</ecNumber>
    </recommendedName>
</protein>
<comment type="catalytic activity">
    <reaction evidence="1">
        <text>2 superoxide + 2 H(+) = H2O2 + O2</text>
        <dbReference type="Rhea" id="RHEA:20696"/>
        <dbReference type="ChEBI" id="CHEBI:15378"/>
        <dbReference type="ChEBI" id="CHEBI:15379"/>
        <dbReference type="ChEBI" id="CHEBI:16240"/>
        <dbReference type="ChEBI" id="CHEBI:18421"/>
        <dbReference type="EC" id="1.15.1.1"/>
    </reaction>
</comment>
<dbReference type="InterPro" id="IPR001424">
    <property type="entry name" value="SOD_Cu_Zn_dom"/>
</dbReference>
<name>A0A0D6LLP4_9BILA</name>
<evidence type="ECO:0000313" key="4">
    <source>
        <dbReference type="EMBL" id="EPB73020.1"/>
    </source>
</evidence>
<keyword evidence="2" id="KW-0732">Signal</keyword>
<comment type="function">
    <text evidence="1">Destroys radicals which are normally produced within the cells and which are toxic to biological systems.</text>
</comment>
<dbReference type="EMBL" id="KE125010">
    <property type="protein sequence ID" value="EPB73020.1"/>
    <property type="molecule type" value="Genomic_DNA"/>
</dbReference>
<dbReference type="InterPro" id="IPR024134">
    <property type="entry name" value="SOD_Cu/Zn_/chaperone"/>
</dbReference>
<accession>A0A0D6LLP4</accession>
<evidence type="ECO:0000259" key="3">
    <source>
        <dbReference type="Pfam" id="PF00080"/>
    </source>
</evidence>
<keyword evidence="5" id="KW-1185">Reference proteome</keyword>
<feature type="chain" id="PRO_5002307297" description="Superoxide dismutase [Cu-Zn]" evidence="2">
    <location>
        <begin position="22"/>
        <end position="144"/>
    </location>
</feature>
<dbReference type="Gene3D" id="2.60.40.200">
    <property type="entry name" value="Superoxide dismutase, copper/zinc binding domain"/>
    <property type="match status" value="1"/>
</dbReference>
<keyword evidence="1" id="KW-0186">Copper</keyword>
<gene>
    <name evidence="4" type="ORF">ANCCEY_07874</name>
</gene>
<dbReference type="GO" id="GO:0005507">
    <property type="term" value="F:copper ion binding"/>
    <property type="evidence" value="ECO:0007669"/>
    <property type="project" value="InterPro"/>
</dbReference>
<dbReference type="InterPro" id="IPR036423">
    <property type="entry name" value="SOD-like_Cu/Zn_dom_sf"/>
</dbReference>
<dbReference type="AlphaFoldDB" id="A0A0D6LLP4"/>
<keyword evidence="1" id="KW-0560">Oxidoreductase</keyword>
<comment type="cofactor">
    <cofactor evidence="1">
        <name>Zn(2+)</name>
        <dbReference type="ChEBI" id="CHEBI:29105"/>
    </cofactor>
    <text evidence="1">Binds 1 zinc ion per subunit.</text>
</comment>
<keyword evidence="1" id="KW-0862">Zinc</keyword>
<keyword evidence="1" id="KW-0479">Metal-binding</keyword>
<dbReference type="InterPro" id="IPR018152">
    <property type="entry name" value="SOD_Cu/Zn_BS"/>
</dbReference>
<dbReference type="PRINTS" id="PR00068">
    <property type="entry name" value="CUZNDISMTASE"/>
</dbReference>
<feature type="domain" description="Superoxide dismutase copper/zinc binding" evidence="3">
    <location>
        <begin position="61"/>
        <end position="138"/>
    </location>
</feature>
<organism evidence="4 5">
    <name type="scientific">Ancylostoma ceylanicum</name>
    <dbReference type="NCBI Taxonomy" id="53326"/>
    <lineage>
        <taxon>Eukaryota</taxon>
        <taxon>Metazoa</taxon>
        <taxon>Ecdysozoa</taxon>
        <taxon>Nematoda</taxon>
        <taxon>Chromadorea</taxon>
        <taxon>Rhabditida</taxon>
        <taxon>Rhabditina</taxon>
        <taxon>Rhabditomorpha</taxon>
        <taxon>Strongyloidea</taxon>
        <taxon>Ancylostomatidae</taxon>
        <taxon>Ancylostomatinae</taxon>
        <taxon>Ancylostoma</taxon>
    </lineage>
</organism>
<comment type="cofactor">
    <cofactor evidence="1">
        <name>Cu cation</name>
        <dbReference type="ChEBI" id="CHEBI:23378"/>
    </cofactor>
    <text evidence="1">Binds 1 copper ion per subunit.</text>
</comment>
<comment type="similarity">
    <text evidence="1">Belongs to the Cu-Zn superoxide dismutase family.</text>
</comment>
<dbReference type="Pfam" id="PF00080">
    <property type="entry name" value="Sod_Cu"/>
    <property type="match status" value="1"/>
</dbReference>
<feature type="signal peptide" evidence="2">
    <location>
        <begin position="1"/>
        <end position="21"/>
    </location>
</feature>
<reference evidence="4 5" key="1">
    <citation type="submission" date="2013-05" db="EMBL/GenBank/DDBJ databases">
        <title>Draft genome of the parasitic nematode Anyclostoma ceylanicum.</title>
        <authorList>
            <person name="Mitreva M."/>
        </authorList>
    </citation>
    <scope>NUCLEOTIDE SEQUENCE [LARGE SCALE GENOMIC DNA]</scope>
</reference>
<dbReference type="Proteomes" id="UP000054495">
    <property type="component" value="Unassembled WGS sequence"/>
</dbReference>
<evidence type="ECO:0000313" key="5">
    <source>
        <dbReference type="Proteomes" id="UP000054495"/>
    </source>
</evidence>
<proteinExistence type="inferred from homology"/>
<dbReference type="EC" id="1.15.1.1" evidence="1"/>
<evidence type="ECO:0000256" key="2">
    <source>
        <dbReference type="SAM" id="SignalP"/>
    </source>
</evidence>
<dbReference type="GO" id="GO:0004784">
    <property type="term" value="F:superoxide dismutase activity"/>
    <property type="evidence" value="ECO:0007669"/>
    <property type="project" value="UniProtKB-EC"/>
</dbReference>
<evidence type="ECO:0000256" key="1">
    <source>
        <dbReference type="RuleBase" id="RU000393"/>
    </source>
</evidence>
<dbReference type="PROSITE" id="PS00332">
    <property type="entry name" value="SOD_CU_ZN_2"/>
    <property type="match status" value="1"/>
</dbReference>
<sequence>MKSSIITTAVLFFISTHGANSYYQRYQDWYGSYPVTFYVSSRDRLYCWIKNLLEKIIKQIEDRNRHTGDLGSIVVGADGVARFNITDYMVKIHGKNSVIGRAVVVHAGTDDLGRGTGHRRAESLRTGNAGARIACGVIGIAAPL</sequence>
<dbReference type="SUPFAM" id="SSF49329">
    <property type="entry name" value="Cu,Zn superoxide dismutase-like"/>
    <property type="match status" value="1"/>
</dbReference>
<dbReference type="PANTHER" id="PTHR10003">
    <property type="entry name" value="SUPEROXIDE DISMUTASE CU-ZN -RELATED"/>
    <property type="match status" value="1"/>
</dbReference>